<evidence type="ECO:0000256" key="2">
    <source>
        <dbReference type="ARBA" id="ARBA00023134"/>
    </source>
</evidence>
<evidence type="ECO:0000256" key="1">
    <source>
        <dbReference type="ARBA" id="ARBA00022741"/>
    </source>
</evidence>
<dbReference type="GO" id="GO:0003924">
    <property type="term" value="F:GTPase activity"/>
    <property type="evidence" value="ECO:0007669"/>
    <property type="project" value="InterPro"/>
</dbReference>
<dbReference type="GO" id="GO:0005525">
    <property type="term" value="F:GTP binding"/>
    <property type="evidence" value="ECO:0007669"/>
    <property type="project" value="UniProtKB-KW"/>
</dbReference>
<dbReference type="Pfam" id="PF00071">
    <property type="entry name" value="Ras"/>
    <property type="match status" value="1"/>
</dbReference>
<proteinExistence type="predicted"/>
<dbReference type="InterPro" id="IPR050227">
    <property type="entry name" value="Rab"/>
</dbReference>
<dbReference type="SUPFAM" id="SSF52540">
    <property type="entry name" value="P-loop containing nucleoside triphosphate hydrolases"/>
    <property type="match status" value="1"/>
</dbReference>
<organism evidence="3 4">
    <name type="scientific">Sporothrix schenckii 1099-18</name>
    <dbReference type="NCBI Taxonomy" id="1397361"/>
    <lineage>
        <taxon>Eukaryota</taxon>
        <taxon>Fungi</taxon>
        <taxon>Dikarya</taxon>
        <taxon>Ascomycota</taxon>
        <taxon>Pezizomycotina</taxon>
        <taxon>Sordariomycetes</taxon>
        <taxon>Sordariomycetidae</taxon>
        <taxon>Ophiostomatales</taxon>
        <taxon>Ophiostomataceae</taxon>
        <taxon>Sporothrix</taxon>
    </lineage>
</organism>
<sequence length="235" mass="25401">MTELALKILIIGPSNVGKTARQSPSPLRRPFEIIFAGVFKRYCDNDFDPNDASATIGIDMHIKRLSVRGKTCRVMLLDTAGQERFRTLSTSYYRGAHGIVFVYDITNRRTFEQMDSWFAEAEANTAMAGAGSSIKCQFCLVGAKVDRAGTSRAVSTEEGAALAAKYNDNDGVAPLFFETSARTGENVREPFVALVDRIVASGAMSAPRRAAETVSLGVGSREGEGQASYLSNCSC</sequence>
<dbReference type="EMBL" id="AXCR01000012">
    <property type="protein sequence ID" value="KJR80415.1"/>
    <property type="molecule type" value="Genomic_DNA"/>
</dbReference>
<comment type="caution">
    <text evidence="3">The sequence shown here is derived from an EMBL/GenBank/DDBJ whole genome shotgun (WGS) entry which is preliminary data.</text>
</comment>
<evidence type="ECO:0000313" key="3">
    <source>
        <dbReference type="EMBL" id="KJR80415.1"/>
    </source>
</evidence>
<dbReference type="InterPro" id="IPR027417">
    <property type="entry name" value="P-loop_NTPase"/>
</dbReference>
<dbReference type="RefSeq" id="XP_016583091.1">
    <property type="nucleotide sequence ID" value="XM_016732283.1"/>
</dbReference>
<dbReference type="CDD" id="cd00154">
    <property type="entry name" value="Rab"/>
    <property type="match status" value="1"/>
</dbReference>
<dbReference type="PANTHER" id="PTHR47977">
    <property type="entry name" value="RAS-RELATED PROTEIN RAB"/>
    <property type="match status" value="1"/>
</dbReference>
<keyword evidence="2" id="KW-0342">GTP-binding</keyword>
<dbReference type="FunFam" id="3.40.50.300:FF:001447">
    <property type="entry name" value="Ras-related protein Rab-1B"/>
    <property type="match status" value="1"/>
</dbReference>
<evidence type="ECO:0008006" key="5">
    <source>
        <dbReference type="Google" id="ProtNLM"/>
    </source>
</evidence>
<reference evidence="3 4" key="1">
    <citation type="journal article" date="2014" name="BMC Genomics">
        <title>Comparative genomics of the major fungal agents of human and animal Sporotrichosis: Sporothrix schenckii and Sporothrix brasiliensis.</title>
        <authorList>
            <person name="Teixeira M.M."/>
            <person name="de Almeida L.G."/>
            <person name="Kubitschek-Barreira P."/>
            <person name="Alves F.L."/>
            <person name="Kioshima E.S."/>
            <person name="Abadio A.K."/>
            <person name="Fernandes L."/>
            <person name="Derengowski L.S."/>
            <person name="Ferreira K.S."/>
            <person name="Souza R.C."/>
            <person name="Ruiz J.C."/>
            <person name="de Andrade N.C."/>
            <person name="Paes H.C."/>
            <person name="Nicola A.M."/>
            <person name="Albuquerque P."/>
            <person name="Gerber A.L."/>
            <person name="Martins V.P."/>
            <person name="Peconick L.D."/>
            <person name="Neto A.V."/>
            <person name="Chaucanez C.B."/>
            <person name="Silva P.A."/>
            <person name="Cunha O.L."/>
            <person name="de Oliveira F.F."/>
            <person name="dos Santos T.C."/>
            <person name="Barros A.L."/>
            <person name="Soares M.A."/>
            <person name="de Oliveira L.M."/>
            <person name="Marini M.M."/>
            <person name="Villalobos-Duno H."/>
            <person name="Cunha M.M."/>
            <person name="de Hoog S."/>
            <person name="da Silveira J.F."/>
            <person name="Henrissat B."/>
            <person name="Nino-Vega G.A."/>
            <person name="Cisalpino P.S."/>
            <person name="Mora-Montes H.M."/>
            <person name="Almeida S.R."/>
            <person name="Stajich J.E."/>
            <person name="Lopes-Bezerra L.M."/>
            <person name="Vasconcelos A.T."/>
            <person name="Felipe M.S."/>
        </authorList>
    </citation>
    <scope>NUCLEOTIDE SEQUENCE [LARGE SCALE GENOMIC DNA]</scope>
    <source>
        <strain evidence="3 4">1099-18</strain>
    </source>
</reference>
<dbReference type="GeneID" id="27667560"/>
<evidence type="ECO:0000313" key="4">
    <source>
        <dbReference type="Proteomes" id="UP000033710"/>
    </source>
</evidence>
<dbReference type="SMART" id="SM00175">
    <property type="entry name" value="RAB"/>
    <property type="match status" value="1"/>
</dbReference>
<keyword evidence="1" id="KW-0547">Nucleotide-binding</keyword>
<dbReference type="KEGG" id="ssck:SPSK_05539"/>
<dbReference type="Gene3D" id="3.40.50.300">
    <property type="entry name" value="P-loop containing nucleotide triphosphate hydrolases"/>
    <property type="match status" value="1"/>
</dbReference>
<reference evidence="3 4" key="2">
    <citation type="journal article" date="2015" name="Eukaryot. Cell">
        <title>Asexual propagation of a virulent clone complex in a human and feline outbreak of sporotrichosis.</title>
        <authorList>
            <person name="Teixeira Mde M."/>
            <person name="Rodrigues A.M."/>
            <person name="Tsui C.K."/>
            <person name="de Almeida L.G."/>
            <person name="Van Diepeningen A.D."/>
            <person name="van den Ende B.G."/>
            <person name="Fernandes G.F."/>
            <person name="Kano R."/>
            <person name="Hamelin R.C."/>
            <person name="Lopes-Bezerra L.M."/>
            <person name="Vasconcelos A.T."/>
            <person name="de Hoog S."/>
            <person name="de Camargo Z.P."/>
            <person name="Felipe M.S."/>
        </authorList>
    </citation>
    <scope>NUCLEOTIDE SEQUENCE [LARGE SCALE GENOMIC DNA]</scope>
    <source>
        <strain evidence="3 4">1099-18</strain>
    </source>
</reference>
<dbReference type="SMART" id="SM00174">
    <property type="entry name" value="RHO"/>
    <property type="match status" value="1"/>
</dbReference>
<dbReference type="Proteomes" id="UP000033710">
    <property type="component" value="Unassembled WGS sequence"/>
</dbReference>
<dbReference type="AlphaFoldDB" id="A0A0F2LV90"/>
<dbReference type="OrthoDB" id="9989112at2759"/>
<dbReference type="PROSITE" id="PS51419">
    <property type="entry name" value="RAB"/>
    <property type="match status" value="1"/>
</dbReference>
<accession>A0A0F2LV90</accession>
<gene>
    <name evidence="3" type="ORF">SPSK_05539</name>
</gene>
<dbReference type="PROSITE" id="PS51421">
    <property type="entry name" value="RAS"/>
    <property type="match status" value="1"/>
</dbReference>
<name>A0A0F2LV90_SPOSC</name>
<dbReference type="VEuPathDB" id="FungiDB:SPSK_05539"/>
<protein>
    <recommendedName>
        <fullName evidence="5">Rab family, other</fullName>
    </recommendedName>
</protein>
<dbReference type="InterPro" id="IPR001806">
    <property type="entry name" value="Small_GTPase"/>
</dbReference>
<dbReference type="SMART" id="SM00173">
    <property type="entry name" value="RAS"/>
    <property type="match status" value="1"/>
</dbReference>
<dbReference type="PRINTS" id="PR00449">
    <property type="entry name" value="RASTRNSFRMNG"/>
</dbReference>